<dbReference type="InterPro" id="IPR016167">
    <property type="entry name" value="FAD-bd_PCMH_sub1"/>
</dbReference>
<dbReference type="GO" id="GO:0004458">
    <property type="term" value="F:D-lactate dehydrogenase (cytochrome) activity"/>
    <property type="evidence" value="ECO:0007669"/>
    <property type="project" value="UniProtKB-EC"/>
</dbReference>
<feature type="domain" description="4Fe-4S ferredoxin-type" evidence="12">
    <location>
        <begin position="556"/>
        <end position="587"/>
    </location>
</feature>
<dbReference type="Gene3D" id="3.30.43.10">
    <property type="entry name" value="Uridine Diphospho-n-acetylenolpyruvylglucosamine Reductase, domain 2"/>
    <property type="match status" value="1"/>
</dbReference>
<keyword evidence="15" id="KW-1185">Reference proteome</keyword>
<dbReference type="SUPFAM" id="SSF56176">
    <property type="entry name" value="FAD-binding/transporter-associated domain-like"/>
    <property type="match status" value="1"/>
</dbReference>
<evidence type="ECO:0000259" key="13">
    <source>
        <dbReference type="PROSITE" id="PS51387"/>
    </source>
</evidence>
<dbReference type="InterPro" id="IPR006094">
    <property type="entry name" value="Oxid_FAD_bind_N"/>
</dbReference>
<dbReference type="STRING" id="37927.SA2016_3525"/>
<evidence type="ECO:0000256" key="9">
    <source>
        <dbReference type="ARBA" id="ARBA00023014"/>
    </source>
</evidence>
<dbReference type="Pfam" id="PF02913">
    <property type="entry name" value="FAD-oxidase_C"/>
    <property type="match status" value="1"/>
</dbReference>
<dbReference type="RefSeq" id="WP_084249614.1">
    <property type="nucleotide sequence ID" value="NZ_BJMO01000032.1"/>
</dbReference>
<evidence type="ECO:0000256" key="10">
    <source>
        <dbReference type="ARBA" id="ARBA00038897"/>
    </source>
</evidence>
<gene>
    <name evidence="14" type="ORF">SA2016_3525</name>
</gene>
<evidence type="ECO:0000256" key="4">
    <source>
        <dbReference type="ARBA" id="ARBA00022723"/>
    </source>
</evidence>
<feature type="domain" description="FAD-binding PCMH-type" evidence="13">
    <location>
        <begin position="65"/>
        <end position="293"/>
    </location>
</feature>
<keyword evidence="6" id="KW-0809">Transit peptide</keyword>
<dbReference type="InterPro" id="IPR016164">
    <property type="entry name" value="FAD-linked_Oxase-like_C"/>
</dbReference>
<dbReference type="InterPro" id="IPR017896">
    <property type="entry name" value="4Fe4S_Fe-S-bd"/>
</dbReference>
<keyword evidence="5" id="KW-0274">FAD</keyword>
<protein>
    <recommendedName>
        <fullName evidence="10">D-lactate dehydrogenase (cytochrome)</fullName>
        <ecNumber evidence="10">1.1.2.4</ecNumber>
    </recommendedName>
</protein>
<dbReference type="EC" id="1.1.2.4" evidence="10"/>
<dbReference type="InterPro" id="IPR017900">
    <property type="entry name" value="4Fe4S_Fe_S_CS"/>
</dbReference>
<evidence type="ECO:0000256" key="2">
    <source>
        <dbReference type="ARBA" id="ARBA00008000"/>
    </source>
</evidence>
<accession>A0A127A6D1</accession>
<dbReference type="PANTHER" id="PTHR11748:SF111">
    <property type="entry name" value="D-LACTATE DEHYDROGENASE, MITOCHONDRIAL-RELATED"/>
    <property type="match status" value="1"/>
</dbReference>
<dbReference type="GO" id="GO:0046872">
    <property type="term" value="F:metal ion binding"/>
    <property type="evidence" value="ECO:0007669"/>
    <property type="project" value="UniProtKB-KW"/>
</dbReference>
<feature type="region of interest" description="Disordered" evidence="11">
    <location>
        <begin position="1"/>
        <end position="29"/>
    </location>
</feature>
<evidence type="ECO:0000256" key="8">
    <source>
        <dbReference type="ARBA" id="ARBA00023004"/>
    </source>
</evidence>
<dbReference type="Proteomes" id="UP000070134">
    <property type="component" value="Chromosome"/>
</dbReference>
<dbReference type="InterPro" id="IPR016166">
    <property type="entry name" value="FAD-bd_PCMH"/>
</dbReference>
<dbReference type="PANTHER" id="PTHR11748">
    <property type="entry name" value="D-LACTATE DEHYDROGENASE"/>
    <property type="match status" value="1"/>
</dbReference>
<dbReference type="EMBL" id="CP014518">
    <property type="protein sequence ID" value="AMM34185.1"/>
    <property type="molecule type" value="Genomic_DNA"/>
</dbReference>
<evidence type="ECO:0000313" key="14">
    <source>
        <dbReference type="EMBL" id="AMM34185.1"/>
    </source>
</evidence>
<dbReference type="InterPro" id="IPR004113">
    <property type="entry name" value="FAD-bd_oxidored_4_C"/>
</dbReference>
<dbReference type="Gene3D" id="1.10.45.10">
    <property type="entry name" value="Vanillyl-alcohol Oxidase, Chain A, domain 4"/>
    <property type="match status" value="1"/>
</dbReference>
<dbReference type="InterPro" id="IPR009051">
    <property type="entry name" value="Helical_ferredxn"/>
</dbReference>
<dbReference type="SUPFAM" id="SSF46548">
    <property type="entry name" value="alpha-helical ferredoxin"/>
    <property type="match status" value="1"/>
</dbReference>
<dbReference type="GO" id="GO:1903457">
    <property type="term" value="P:lactate catabolic process"/>
    <property type="evidence" value="ECO:0007669"/>
    <property type="project" value="TreeGrafter"/>
</dbReference>
<dbReference type="PROSITE" id="PS51387">
    <property type="entry name" value="FAD_PCMH"/>
    <property type="match status" value="1"/>
</dbReference>
<dbReference type="GO" id="GO:0051536">
    <property type="term" value="F:iron-sulfur cluster binding"/>
    <property type="evidence" value="ECO:0007669"/>
    <property type="project" value="UniProtKB-KW"/>
</dbReference>
<evidence type="ECO:0000256" key="1">
    <source>
        <dbReference type="ARBA" id="ARBA00001974"/>
    </source>
</evidence>
<evidence type="ECO:0000313" key="15">
    <source>
        <dbReference type="Proteomes" id="UP000070134"/>
    </source>
</evidence>
<dbReference type="KEGG" id="satk:SA2016_3525"/>
<dbReference type="Pfam" id="PF01565">
    <property type="entry name" value="FAD_binding_4"/>
    <property type="match status" value="1"/>
</dbReference>
<keyword evidence="3" id="KW-0285">Flavoprotein</keyword>
<dbReference type="InterPro" id="IPR036318">
    <property type="entry name" value="FAD-bd_PCMH-like_sf"/>
</dbReference>
<keyword evidence="9" id="KW-0411">Iron-sulfur</keyword>
<keyword evidence="8" id="KW-0408">Iron</keyword>
<evidence type="ECO:0000256" key="5">
    <source>
        <dbReference type="ARBA" id="ARBA00022827"/>
    </source>
</evidence>
<evidence type="ECO:0000256" key="3">
    <source>
        <dbReference type="ARBA" id="ARBA00022630"/>
    </source>
</evidence>
<dbReference type="InterPro" id="IPR016171">
    <property type="entry name" value="Vanillyl_alc_oxidase_C-sub2"/>
</dbReference>
<reference evidence="14 15" key="1">
    <citation type="submission" date="2016-02" db="EMBL/GenBank/DDBJ databases">
        <title>Complete genome of Sinomonas atrocyanea KCTC 3377.</title>
        <authorList>
            <person name="Kim K.M."/>
        </authorList>
    </citation>
    <scope>NUCLEOTIDE SEQUENCE [LARGE SCALE GENOMIC DNA]</scope>
    <source>
        <strain evidence="14 15">KCTC 3377</strain>
    </source>
</reference>
<dbReference type="PROSITE" id="PS51379">
    <property type="entry name" value="4FE4S_FER_2"/>
    <property type="match status" value="1"/>
</dbReference>
<evidence type="ECO:0000259" key="12">
    <source>
        <dbReference type="PROSITE" id="PS51379"/>
    </source>
</evidence>
<keyword evidence="7" id="KW-0560">Oxidoreductase</keyword>
<evidence type="ECO:0000256" key="7">
    <source>
        <dbReference type="ARBA" id="ARBA00023002"/>
    </source>
</evidence>
<dbReference type="SUPFAM" id="SSF55103">
    <property type="entry name" value="FAD-linked oxidases, C-terminal domain"/>
    <property type="match status" value="1"/>
</dbReference>
<dbReference type="InterPro" id="IPR016169">
    <property type="entry name" value="FAD-bd_PCMH_sub2"/>
</dbReference>
<dbReference type="Gene3D" id="3.30.465.10">
    <property type="match status" value="1"/>
</dbReference>
<keyword evidence="4" id="KW-0479">Metal-binding</keyword>
<proteinExistence type="inferred from homology"/>
<dbReference type="AlphaFoldDB" id="A0A127A6D1"/>
<dbReference type="Pfam" id="PF13183">
    <property type="entry name" value="Fer4_8"/>
    <property type="match status" value="1"/>
</dbReference>
<comment type="cofactor">
    <cofactor evidence="1">
        <name>FAD</name>
        <dbReference type="ChEBI" id="CHEBI:57692"/>
    </cofactor>
</comment>
<dbReference type="GO" id="GO:0008720">
    <property type="term" value="F:D-lactate dehydrogenase (NAD+) activity"/>
    <property type="evidence" value="ECO:0007669"/>
    <property type="project" value="TreeGrafter"/>
</dbReference>
<dbReference type="PATRIC" id="fig|37927.3.peg.3617"/>
<sequence>MTTRTTPGSRPRPAAGTARRGAAAADAAPGTGHALAAELADLLGPEAVTTRPLDLHAKAHDASHYLLVPSVVAAPRSAADVAGLLAAAARHATPVTFRSGGTSLSGQALAAGVLADTRRNFAGIEVLDGGARVRVQPGATVRAVNASLARHRRALGPDPASEIACTVGGVVANNSSGMHCGTETNTYRTLTSMTFVLPSGTVIDSADPAASAVFAAREPELHEGLLRLRRRILASPDSVARIRHQFSMKNTMGYGLNAFLDFEDPLDIFVHLVIGSEGTLAFVAEAVFATVEVKPHVAAGLLVFPGVSAAAAAVPELVAAGADTAELMDAVSLRVSARLPDCPEQIRALDVPDPAALLVEFTAGTAEELADRAASSAALFAGLGLALPVEMSRDPRERAALWKVRKGLYSTVASARPSGTSQLLEDIAVPVPALAEASRDLAGLLAQHGYADPVIFGHAKDGNLHFMLNEDFGSGDTRRYEDFTEDLVDLVLGAGGTLKAEHGTGRIMAPYVRRQYGDELYEVMQEIKRLADPRGVLNPGAVLSDDPRSYLDHLKVTPTVEEEVDRCVECGYCEPVCPSRSLTLTPRQRITLRRDAEQARAEGNEELARQIMDGYDYSGVSTCAVDGMCGTACPVGINTGDLVRRLRADAAGPVESAAWHAAARGWGAASRAGGAALSVAKALPSAPIEGAAALVRKLLGEGIPAYDGGLPGGGSARPRRRDDAAEAVLFAACIGTMFGPEAGGHPGGASGAFLDVCDRAGVRLRTPEGLGSMCCGTPWKSKGMTAGWEHMRATVVPALVEASEGGRLPIVVDASSCAEGLAVMLRSAAEAGSAPAALRVVDAVEFAAGLLPRLPVGRRIPSVALHPTCSGTIAGTTPQLAAIAAHVADEVFTPAEAGCCAFAGDRGLLHPELTASATAPEAGGIAEAERARGGRFAEYASSNRTCEIGLARATERPYRHILELLAEATRP</sequence>
<dbReference type="GO" id="GO:0071949">
    <property type="term" value="F:FAD binding"/>
    <property type="evidence" value="ECO:0007669"/>
    <property type="project" value="InterPro"/>
</dbReference>
<dbReference type="OrthoDB" id="9770306at2"/>
<comment type="similarity">
    <text evidence="2">Belongs to the FAD-binding oxidoreductase/transferase type 4 family.</text>
</comment>
<dbReference type="Gene3D" id="1.10.1060.10">
    <property type="entry name" value="Alpha-helical ferredoxin"/>
    <property type="match status" value="1"/>
</dbReference>
<evidence type="ECO:0000256" key="11">
    <source>
        <dbReference type="SAM" id="MobiDB-lite"/>
    </source>
</evidence>
<dbReference type="PROSITE" id="PS00198">
    <property type="entry name" value="4FE4S_FER_1"/>
    <property type="match status" value="1"/>
</dbReference>
<name>A0A127A6D1_9MICC</name>
<evidence type="ECO:0000256" key="6">
    <source>
        <dbReference type="ARBA" id="ARBA00022946"/>
    </source>
</evidence>
<dbReference type="Gene3D" id="3.30.70.2740">
    <property type="match status" value="1"/>
</dbReference>
<organism evidence="14 15">
    <name type="scientific">Sinomonas atrocyanea</name>
    <dbReference type="NCBI Taxonomy" id="37927"/>
    <lineage>
        <taxon>Bacteria</taxon>
        <taxon>Bacillati</taxon>
        <taxon>Actinomycetota</taxon>
        <taxon>Actinomycetes</taxon>
        <taxon>Micrococcales</taxon>
        <taxon>Micrococcaceae</taxon>
        <taxon>Sinomonas</taxon>
    </lineage>
</organism>